<dbReference type="EMBL" id="FMYM01000008">
    <property type="protein sequence ID" value="SDC41403.1"/>
    <property type="molecule type" value="Genomic_DNA"/>
</dbReference>
<accession>A0A1G6LDY0</accession>
<keyword evidence="3" id="KW-0735">Signal-anchor</keyword>
<reference evidence="9" key="1">
    <citation type="submission" date="2016-09" db="EMBL/GenBank/DDBJ databases">
        <authorList>
            <person name="Varghese N."/>
            <person name="Submissions S."/>
        </authorList>
    </citation>
    <scope>NUCLEOTIDE SEQUENCE [LARGE SCALE GENOMIC DNA]</scope>
    <source>
        <strain evidence="9">25nlg</strain>
    </source>
</reference>
<evidence type="ECO:0000313" key="9">
    <source>
        <dbReference type="Proteomes" id="UP000242662"/>
    </source>
</evidence>
<proteinExistence type="predicted"/>
<dbReference type="CDD" id="cd02966">
    <property type="entry name" value="TlpA_like_family"/>
    <property type="match status" value="1"/>
</dbReference>
<dbReference type="InterPro" id="IPR050553">
    <property type="entry name" value="Thioredoxin_ResA/DsbE_sf"/>
</dbReference>
<evidence type="ECO:0000259" key="7">
    <source>
        <dbReference type="PROSITE" id="PS51352"/>
    </source>
</evidence>
<dbReference type="InterPro" id="IPR013766">
    <property type="entry name" value="Thioredoxin_domain"/>
</dbReference>
<organism evidence="8 9">
    <name type="scientific">Shouchella lonarensis</name>
    <dbReference type="NCBI Taxonomy" id="1464122"/>
    <lineage>
        <taxon>Bacteria</taxon>
        <taxon>Bacillati</taxon>
        <taxon>Bacillota</taxon>
        <taxon>Bacilli</taxon>
        <taxon>Bacillales</taxon>
        <taxon>Bacillaceae</taxon>
        <taxon>Shouchella</taxon>
    </lineage>
</organism>
<name>A0A1G6LDY0_9BACI</name>
<feature type="transmembrane region" description="Helical" evidence="6">
    <location>
        <begin position="7"/>
        <end position="27"/>
    </location>
</feature>
<dbReference type="PANTHER" id="PTHR42852">
    <property type="entry name" value="THIOL:DISULFIDE INTERCHANGE PROTEIN DSBE"/>
    <property type="match status" value="1"/>
</dbReference>
<dbReference type="GO" id="GO:0016209">
    <property type="term" value="F:antioxidant activity"/>
    <property type="evidence" value="ECO:0007669"/>
    <property type="project" value="InterPro"/>
</dbReference>
<dbReference type="InterPro" id="IPR000866">
    <property type="entry name" value="AhpC/TSA"/>
</dbReference>
<gene>
    <name evidence="8" type="ORF">SAMN05421737_10894</name>
</gene>
<keyword evidence="6" id="KW-1133">Transmembrane helix</keyword>
<keyword evidence="2" id="KW-0201">Cytochrome c-type biogenesis</keyword>
<dbReference type="Proteomes" id="UP000242662">
    <property type="component" value="Unassembled WGS sequence"/>
</dbReference>
<dbReference type="RefSeq" id="WP_090776101.1">
    <property type="nucleotide sequence ID" value="NZ_FMYM01000008.1"/>
</dbReference>
<keyword evidence="6" id="KW-0472">Membrane</keyword>
<keyword evidence="6" id="KW-0812">Transmembrane</keyword>
<keyword evidence="9" id="KW-1185">Reference proteome</keyword>
<sequence>MRRKYRTWVRLSILVVIATIIGITIYVNMNNEEGLARVGEEPKNFALRDLNDERIALSDFKGQGVFINFWGTFCPPCEKEMPYLEKYYKEYEKKGVKLMAIDVGEPPLTVQSFADRHNLTFTIALDERREVMRAYGIGPLPASILVNADGKIEKVHIGAMTESMVQEFFELIVPGT</sequence>
<dbReference type="Gene3D" id="3.40.30.10">
    <property type="entry name" value="Glutaredoxin"/>
    <property type="match status" value="1"/>
</dbReference>
<dbReference type="SUPFAM" id="SSF52833">
    <property type="entry name" value="Thioredoxin-like"/>
    <property type="match status" value="1"/>
</dbReference>
<dbReference type="NCBIfam" id="NF002854">
    <property type="entry name" value="PRK03147.1"/>
    <property type="match status" value="1"/>
</dbReference>
<evidence type="ECO:0000256" key="3">
    <source>
        <dbReference type="ARBA" id="ARBA00022968"/>
    </source>
</evidence>
<dbReference type="PROSITE" id="PS51352">
    <property type="entry name" value="THIOREDOXIN_2"/>
    <property type="match status" value="1"/>
</dbReference>
<evidence type="ECO:0000256" key="1">
    <source>
        <dbReference type="ARBA" id="ARBA00004196"/>
    </source>
</evidence>
<evidence type="ECO:0000313" key="8">
    <source>
        <dbReference type="EMBL" id="SDC41403.1"/>
    </source>
</evidence>
<dbReference type="AlphaFoldDB" id="A0A1G6LDY0"/>
<evidence type="ECO:0000256" key="2">
    <source>
        <dbReference type="ARBA" id="ARBA00022748"/>
    </source>
</evidence>
<comment type="subcellular location">
    <subcellularLocation>
        <location evidence="1">Cell envelope</location>
    </subcellularLocation>
</comment>
<dbReference type="GO" id="GO:0016491">
    <property type="term" value="F:oxidoreductase activity"/>
    <property type="evidence" value="ECO:0007669"/>
    <property type="project" value="InterPro"/>
</dbReference>
<evidence type="ECO:0000256" key="4">
    <source>
        <dbReference type="ARBA" id="ARBA00023157"/>
    </source>
</evidence>
<protein>
    <submittedName>
        <fullName evidence="8">Peroxiredoxin</fullName>
    </submittedName>
</protein>
<dbReference type="OrthoDB" id="25753at2"/>
<dbReference type="PROSITE" id="PS00194">
    <property type="entry name" value="THIOREDOXIN_1"/>
    <property type="match status" value="1"/>
</dbReference>
<evidence type="ECO:0000256" key="5">
    <source>
        <dbReference type="ARBA" id="ARBA00023284"/>
    </source>
</evidence>
<evidence type="ECO:0000256" key="6">
    <source>
        <dbReference type="SAM" id="Phobius"/>
    </source>
</evidence>
<dbReference type="Pfam" id="PF00578">
    <property type="entry name" value="AhpC-TSA"/>
    <property type="match status" value="1"/>
</dbReference>
<dbReference type="InterPro" id="IPR036249">
    <property type="entry name" value="Thioredoxin-like_sf"/>
</dbReference>
<feature type="domain" description="Thioredoxin" evidence="7">
    <location>
        <begin position="36"/>
        <end position="174"/>
    </location>
</feature>
<keyword evidence="4" id="KW-1015">Disulfide bond</keyword>
<keyword evidence="5" id="KW-0676">Redox-active center</keyword>
<dbReference type="PANTHER" id="PTHR42852:SF6">
    <property type="entry name" value="THIOL:DISULFIDE INTERCHANGE PROTEIN DSBE"/>
    <property type="match status" value="1"/>
</dbReference>
<dbReference type="GO" id="GO:0017004">
    <property type="term" value="P:cytochrome complex assembly"/>
    <property type="evidence" value="ECO:0007669"/>
    <property type="project" value="UniProtKB-KW"/>
</dbReference>
<dbReference type="InterPro" id="IPR017937">
    <property type="entry name" value="Thioredoxin_CS"/>
</dbReference>
<dbReference type="STRING" id="1464122.SAMN05421737_10894"/>
<dbReference type="GO" id="GO:0030313">
    <property type="term" value="C:cell envelope"/>
    <property type="evidence" value="ECO:0007669"/>
    <property type="project" value="UniProtKB-SubCell"/>
</dbReference>